<evidence type="ECO:0000256" key="3">
    <source>
        <dbReference type="ARBA" id="ARBA00022989"/>
    </source>
</evidence>
<feature type="transmembrane region" description="Helical" evidence="6">
    <location>
        <begin position="766"/>
        <end position="785"/>
    </location>
</feature>
<dbReference type="InterPro" id="IPR006214">
    <property type="entry name" value="Bax_inhibitor_1-related"/>
</dbReference>
<keyword evidence="3 6" id="KW-1133">Transmembrane helix</keyword>
<evidence type="ECO:0000313" key="7">
    <source>
        <dbReference type="EMBL" id="KAH0818294.1"/>
    </source>
</evidence>
<reference evidence="7" key="1">
    <citation type="journal article" date="2020" name="J Insects Food Feed">
        <title>The yellow mealworm (Tenebrio molitor) genome: a resource for the emerging insects as food and feed industry.</title>
        <authorList>
            <person name="Eriksson T."/>
            <person name="Andere A."/>
            <person name="Kelstrup H."/>
            <person name="Emery V."/>
            <person name="Picard C."/>
        </authorList>
    </citation>
    <scope>NUCLEOTIDE SEQUENCE</scope>
    <source>
        <strain evidence="7">Stoneville</strain>
        <tissue evidence="7">Whole head</tissue>
    </source>
</reference>
<organism evidence="7 8">
    <name type="scientific">Tenebrio molitor</name>
    <name type="common">Yellow mealworm beetle</name>
    <dbReference type="NCBI Taxonomy" id="7067"/>
    <lineage>
        <taxon>Eukaryota</taxon>
        <taxon>Metazoa</taxon>
        <taxon>Ecdysozoa</taxon>
        <taxon>Arthropoda</taxon>
        <taxon>Hexapoda</taxon>
        <taxon>Insecta</taxon>
        <taxon>Pterygota</taxon>
        <taxon>Neoptera</taxon>
        <taxon>Endopterygota</taxon>
        <taxon>Coleoptera</taxon>
        <taxon>Polyphaga</taxon>
        <taxon>Cucujiformia</taxon>
        <taxon>Tenebrionidae</taxon>
        <taxon>Tenebrio</taxon>
    </lineage>
</organism>
<dbReference type="EMBL" id="JABDTM020017982">
    <property type="protein sequence ID" value="KAH0818294.1"/>
    <property type="molecule type" value="Genomic_DNA"/>
</dbReference>
<dbReference type="Proteomes" id="UP000719412">
    <property type="component" value="Unassembled WGS sequence"/>
</dbReference>
<evidence type="ECO:0000256" key="5">
    <source>
        <dbReference type="SAM" id="MobiDB-lite"/>
    </source>
</evidence>
<feature type="transmembrane region" description="Helical" evidence="6">
    <location>
        <begin position="457"/>
        <end position="477"/>
    </location>
</feature>
<feature type="region of interest" description="Disordered" evidence="5">
    <location>
        <begin position="1"/>
        <end position="125"/>
    </location>
</feature>
<feature type="transmembrane region" description="Helical" evidence="6">
    <location>
        <begin position="712"/>
        <end position="732"/>
    </location>
</feature>
<reference evidence="7" key="2">
    <citation type="submission" date="2021-08" db="EMBL/GenBank/DDBJ databases">
        <authorList>
            <person name="Eriksson T."/>
        </authorList>
    </citation>
    <scope>NUCLEOTIDE SEQUENCE</scope>
    <source>
        <strain evidence="7">Stoneville</strain>
        <tissue evidence="7">Whole head</tissue>
    </source>
</reference>
<keyword evidence="2 6" id="KW-0812">Transmembrane</keyword>
<proteinExistence type="predicted"/>
<dbReference type="GO" id="GO:0016020">
    <property type="term" value="C:membrane"/>
    <property type="evidence" value="ECO:0007669"/>
    <property type="project" value="UniProtKB-SubCell"/>
</dbReference>
<dbReference type="GO" id="GO:0005794">
    <property type="term" value="C:Golgi apparatus"/>
    <property type="evidence" value="ECO:0007669"/>
    <property type="project" value="TreeGrafter"/>
</dbReference>
<protein>
    <submittedName>
        <fullName evidence="7">Uncharacterized protein</fullName>
    </submittedName>
</protein>
<comment type="subcellular location">
    <subcellularLocation>
        <location evidence="1">Membrane</location>
        <topology evidence="1">Multi-pass membrane protein</topology>
    </subcellularLocation>
</comment>
<gene>
    <name evidence="7" type="ORF">GEV33_004497</name>
</gene>
<dbReference type="PANTHER" id="PTHR23291:SF127">
    <property type="entry name" value="PROTEIN LIFEGUARD 1-LIKE"/>
    <property type="match status" value="1"/>
</dbReference>
<feature type="transmembrane region" description="Helical" evidence="6">
    <location>
        <begin position="303"/>
        <end position="325"/>
    </location>
</feature>
<evidence type="ECO:0000256" key="1">
    <source>
        <dbReference type="ARBA" id="ARBA00004141"/>
    </source>
</evidence>
<keyword evidence="8" id="KW-1185">Reference proteome</keyword>
<feature type="transmembrane region" description="Helical" evidence="6">
    <location>
        <begin position="399"/>
        <end position="420"/>
    </location>
</feature>
<feature type="transmembrane region" description="Helical" evidence="6">
    <location>
        <begin position="659"/>
        <end position="679"/>
    </location>
</feature>
<feature type="transmembrane region" description="Helical" evidence="6">
    <location>
        <begin position="363"/>
        <end position="387"/>
    </location>
</feature>
<sequence>MSDVVDNSHQEQRNDAEPLPEKDPEGWFDVDGSNQQPKEVDHGFASTPNVEDVDKPLTNGQSGQEPENAFNETTTIVESNQSEPASVSWGFDQEPGTSHDGFAPNVETISDTSQRGKDETESSGITARVSTIAFAETPQISDEGDEIGSVAMSAQEEPANEPVRDLPQLCRSVSATFLHKHPPRPPFLHEHGPYHHISRDLPVQELFAPPQKRSFHSFSYRDDHRRRPSNLPYVSPRANRIFFPSGMSLPSFSGAQTPLSSFTPAASDSMRSILPDRRIINIRSINSEIFMFTKIRNRFMMKVYGILSLQLLFSIVFILVANLWFESKNAISVNFVASQLGLTQIQKLSSNAVKFRESVRLFFTIYGFVIIVTFLFNYVFLAMILIVCSDLRRHFPINLILMASITLSFTLSTTALSIGYGVVVPTVYGSVLTLIVVLTMSFLGYQTRWDLTSQRACFCATVYIAAVTGLVIGVLYAKGHQSAVLKVGIAGVEILLFALVKIPLWEIFKVMLLGFRFQWMIHITRRITGGYECASEMENPASGEELSSSESNHGKVDDETTKIFIGEPAPPPVVSPHDKIQSLPRFMNLNQPAVMSTTQLMEVKSSNISDPPGRYMGDSRSTSSRPTIMTDDTDYEEMYEMFSTSFRGLRNRNRFVRHVFLLLGGQMCFSFIVYFLLVYERRIAQQFSNNVMVLVIVFTYEPHPFSSPLHSSISRCLSTLIVIFMFVCLSWVRQAPNHLIALILMTFSWTLQFAALSAYFEFCEVMMFWTGSLMVTFFIIGGLAYQEKVQC</sequence>
<feature type="transmembrane region" description="Helical" evidence="6">
    <location>
        <begin position="426"/>
        <end position="445"/>
    </location>
</feature>
<feature type="transmembrane region" description="Helical" evidence="6">
    <location>
        <begin position="739"/>
        <end position="760"/>
    </location>
</feature>
<comment type="caution">
    <text evidence="7">The sequence shown here is derived from an EMBL/GenBank/DDBJ whole genome shotgun (WGS) entry which is preliminary data.</text>
</comment>
<feature type="region of interest" description="Disordered" evidence="5">
    <location>
        <begin position="607"/>
        <end position="629"/>
    </location>
</feature>
<dbReference type="PANTHER" id="PTHR23291">
    <property type="entry name" value="BAX INHIBITOR-RELATED"/>
    <property type="match status" value="1"/>
</dbReference>
<name>A0A8J6HP89_TENMO</name>
<keyword evidence="4 6" id="KW-0472">Membrane</keyword>
<evidence type="ECO:0000313" key="8">
    <source>
        <dbReference type="Proteomes" id="UP000719412"/>
    </source>
</evidence>
<evidence type="ECO:0000256" key="2">
    <source>
        <dbReference type="ARBA" id="ARBA00022692"/>
    </source>
</evidence>
<dbReference type="GO" id="GO:0005783">
    <property type="term" value="C:endoplasmic reticulum"/>
    <property type="evidence" value="ECO:0007669"/>
    <property type="project" value="TreeGrafter"/>
</dbReference>
<dbReference type="AlphaFoldDB" id="A0A8J6HP89"/>
<feature type="compositionally biased region" description="Basic and acidic residues" evidence="5">
    <location>
        <begin position="1"/>
        <end position="25"/>
    </location>
</feature>
<feature type="compositionally biased region" description="Polar residues" evidence="5">
    <location>
        <begin position="58"/>
        <end position="85"/>
    </location>
</feature>
<dbReference type="GO" id="GO:2001234">
    <property type="term" value="P:negative regulation of apoptotic signaling pathway"/>
    <property type="evidence" value="ECO:0007669"/>
    <property type="project" value="TreeGrafter"/>
</dbReference>
<evidence type="ECO:0000256" key="4">
    <source>
        <dbReference type="ARBA" id="ARBA00023136"/>
    </source>
</evidence>
<evidence type="ECO:0000256" key="6">
    <source>
        <dbReference type="SAM" id="Phobius"/>
    </source>
</evidence>
<accession>A0A8J6HP89</accession>